<feature type="non-terminal residue" evidence="2">
    <location>
        <position position="1"/>
    </location>
</feature>
<gene>
    <name evidence="2" type="ORF">F2Z07_26515</name>
</gene>
<dbReference type="EMBL" id="VVZV01000251">
    <property type="protein sequence ID" value="KAA5305200.1"/>
    <property type="molecule type" value="Genomic_DNA"/>
</dbReference>
<protein>
    <submittedName>
        <fullName evidence="2">Plasmid mobilization relaxosome protein MobC</fullName>
    </submittedName>
</protein>
<feature type="region of interest" description="Disordered" evidence="1">
    <location>
        <begin position="1"/>
        <end position="33"/>
    </location>
</feature>
<proteinExistence type="predicted"/>
<evidence type="ECO:0000313" key="2">
    <source>
        <dbReference type="EMBL" id="KAA5305200.1"/>
    </source>
</evidence>
<evidence type="ECO:0000256" key="1">
    <source>
        <dbReference type="SAM" id="MobiDB-lite"/>
    </source>
</evidence>
<dbReference type="Proteomes" id="UP000481700">
    <property type="component" value="Unassembled WGS sequence"/>
</dbReference>
<feature type="compositionally biased region" description="Basic residues" evidence="1">
    <location>
        <begin position="18"/>
        <end position="33"/>
    </location>
</feature>
<name>A0A6L3IJ09_9BACT</name>
<evidence type="ECO:0000313" key="3">
    <source>
        <dbReference type="Proteomes" id="UP000481700"/>
    </source>
</evidence>
<reference evidence="2 3" key="1">
    <citation type="journal article" date="2019" name="Nat. Med.">
        <title>A library of human gut bacterial isolates paired with longitudinal multiomics data enables mechanistic microbiome research.</title>
        <authorList>
            <person name="Poyet M."/>
            <person name="Groussin M."/>
            <person name="Gibbons S.M."/>
            <person name="Avila-Pacheco J."/>
            <person name="Jiang X."/>
            <person name="Kearney S.M."/>
            <person name="Perrotta A.R."/>
            <person name="Berdy B."/>
            <person name="Zhao S."/>
            <person name="Lieberman T.D."/>
            <person name="Swanson P.K."/>
            <person name="Smith M."/>
            <person name="Roesemann S."/>
            <person name="Alexander J.E."/>
            <person name="Rich S.A."/>
            <person name="Livny J."/>
            <person name="Vlamakis H."/>
            <person name="Clish C."/>
            <person name="Bullock K."/>
            <person name="Deik A."/>
            <person name="Scott J."/>
            <person name="Pierce K.A."/>
            <person name="Xavier R.J."/>
            <person name="Alm E.J."/>
        </authorList>
    </citation>
    <scope>NUCLEOTIDE SEQUENCE [LARGE SCALE GENOMIC DNA]</scope>
    <source>
        <strain evidence="2 3">BIOML-A25</strain>
    </source>
</reference>
<sequence length="33" mass="3887">RSSYNAADAEANQEMVHKLRRRKKVKRKRGVGF</sequence>
<organism evidence="2 3">
    <name type="scientific">Phocaeicola dorei</name>
    <dbReference type="NCBI Taxonomy" id="357276"/>
    <lineage>
        <taxon>Bacteria</taxon>
        <taxon>Pseudomonadati</taxon>
        <taxon>Bacteroidota</taxon>
        <taxon>Bacteroidia</taxon>
        <taxon>Bacteroidales</taxon>
        <taxon>Bacteroidaceae</taxon>
        <taxon>Phocaeicola</taxon>
    </lineage>
</organism>
<comment type="caution">
    <text evidence="2">The sequence shown here is derived from an EMBL/GenBank/DDBJ whole genome shotgun (WGS) entry which is preliminary data.</text>
</comment>
<dbReference type="AlphaFoldDB" id="A0A6L3IJ09"/>
<accession>A0A6L3IJ09</accession>